<proteinExistence type="inferred from homology"/>
<evidence type="ECO:0000256" key="4">
    <source>
        <dbReference type="SAM" id="SignalP"/>
    </source>
</evidence>
<dbReference type="OrthoDB" id="7210494at2"/>
<feature type="chain" id="PRO_5012375022" evidence="4">
    <location>
        <begin position="26"/>
        <end position="396"/>
    </location>
</feature>
<evidence type="ECO:0000256" key="2">
    <source>
        <dbReference type="ARBA" id="ARBA00022729"/>
    </source>
</evidence>
<feature type="domain" description="Leucine-binding protein" evidence="5">
    <location>
        <begin position="50"/>
        <end position="378"/>
    </location>
</feature>
<comment type="similarity">
    <text evidence="1">Belongs to the leucine-binding protein family.</text>
</comment>
<dbReference type="GO" id="GO:0006865">
    <property type="term" value="P:amino acid transport"/>
    <property type="evidence" value="ECO:0007669"/>
    <property type="project" value="UniProtKB-KW"/>
</dbReference>
<dbReference type="InterPro" id="IPR051010">
    <property type="entry name" value="BCAA_transport"/>
</dbReference>
<evidence type="ECO:0000259" key="5">
    <source>
        <dbReference type="Pfam" id="PF13458"/>
    </source>
</evidence>
<reference evidence="6 7" key="1">
    <citation type="submission" date="2017-07" db="EMBL/GenBank/DDBJ databases">
        <title>Genome Sequence of Antarctobacter heliothermus Strain SMS3 Isolated from a culture of the Diatom Skeletonema marinoi.</title>
        <authorList>
            <person name="Topel M."/>
            <person name="Pinder M.I.M."/>
            <person name="Johansson O.N."/>
            <person name="Kourtchenko O."/>
            <person name="Godhe A."/>
            <person name="Clarke A.K."/>
        </authorList>
    </citation>
    <scope>NUCLEOTIDE SEQUENCE [LARGE SCALE GENOMIC DNA]</scope>
    <source>
        <strain evidence="6 7">SMS3</strain>
    </source>
</reference>
<dbReference type="RefSeq" id="WP_094034406.1">
    <property type="nucleotide sequence ID" value="NZ_CP022540.1"/>
</dbReference>
<dbReference type="AlphaFoldDB" id="A0A222E2U2"/>
<gene>
    <name evidence="6" type="ORF">ANTHELSMS3_01613</name>
</gene>
<dbReference type="KEGG" id="aht:ANTHELSMS3_01613"/>
<keyword evidence="2 4" id="KW-0732">Signal</keyword>
<dbReference type="SUPFAM" id="SSF53822">
    <property type="entry name" value="Periplasmic binding protein-like I"/>
    <property type="match status" value="1"/>
</dbReference>
<dbReference type="InterPro" id="IPR028081">
    <property type="entry name" value="Leu-bd"/>
</dbReference>
<dbReference type="Gene3D" id="3.40.50.2300">
    <property type="match status" value="2"/>
</dbReference>
<keyword evidence="3" id="KW-0029">Amino-acid transport</keyword>
<evidence type="ECO:0000313" key="6">
    <source>
        <dbReference type="EMBL" id="ASP20308.1"/>
    </source>
</evidence>
<feature type="signal peptide" evidence="4">
    <location>
        <begin position="1"/>
        <end position="25"/>
    </location>
</feature>
<evidence type="ECO:0000313" key="7">
    <source>
        <dbReference type="Proteomes" id="UP000203589"/>
    </source>
</evidence>
<evidence type="ECO:0000256" key="3">
    <source>
        <dbReference type="ARBA" id="ARBA00022970"/>
    </source>
</evidence>
<keyword evidence="3" id="KW-0813">Transport</keyword>
<dbReference type="Pfam" id="PF13458">
    <property type="entry name" value="Peripla_BP_6"/>
    <property type="match status" value="1"/>
</dbReference>
<organism evidence="6 7">
    <name type="scientific">Antarctobacter heliothermus</name>
    <dbReference type="NCBI Taxonomy" id="74033"/>
    <lineage>
        <taxon>Bacteria</taxon>
        <taxon>Pseudomonadati</taxon>
        <taxon>Pseudomonadota</taxon>
        <taxon>Alphaproteobacteria</taxon>
        <taxon>Rhodobacterales</taxon>
        <taxon>Roseobacteraceae</taxon>
        <taxon>Antarctobacter</taxon>
    </lineage>
</organism>
<name>A0A222E2U2_9RHOB</name>
<sequence>MFAIFTNLRKALRPLAGLAAALTLAACDPSGLPGLGGDGGDGPRINTAKPIPVALLVPQSDSGAAPIATALENAARLAMADLGDGVIIDLRVYDTGGQAPAAAAVAQKAVDDGAKIILGPLRADAVNAAGLAVTDEGINVLGFSNNPTIAGGNVFILGATFDNTALRMVEHARRNGKSKMVILYSDDVAGQLGKLAIEKAATAAGVQVVGAQPYQLSIEGVTNAAKAAGRVVNSGAADSIFITTDATNAAMQMLLTQLPEAGVTADKVQYLGLTRWDVRPDLFALPGAEGAWFALPDTQRLAAFSARYKTAYGTDPHPLAGLAYDGISAIGTLAVAGRADALSTTALTSTGFTGTGGVFRLLNDGTNRRALAVATVKDKQMVILDPAPSNLSGGGF</sequence>
<dbReference type="InterPro" id="IPR028082">
    <property type="entry name" value="Peripla_BP_I"/>
</dbReference>
<evidence type="ECO:0000256" key="1">
    <source>
        <dbReference type="ARBA" id="ARBA00010062"/>
    </source>
</evidence>
<accession>A0A222E2U2</accession>
<dbReference type="PANTHER" id="PTHR30483:SF6">
    <property type="entry name" value="PERIPLASMIC BINDING PROTEIN OF ABC TRANSPORTER FOR NATURAL AMINO ACIDS"/>
    <property type="match status" value="1"/>
</dbReference>
<keyword evidence="7" id="KW-1185">Reference proteome</keyword>
<dbReference type="PANTHER" id="PTHR30483">
    <property type="entry name" value="LEUCINE-SPECIFIC-BINDING PROTEIN"/>
    <property type="match status" value="1"/>
</dbReference>
<dbReference type="EMBL" id="CP022540">
    <property type="protein sequence ID" value="ASP20308.1"/>
    <property type="molecule type" value="Genomic_DNA"/>
</dbReference>
<dbReference type="Proteomes" id="UP000203589">
    <property type="component" value="Chromosome"/>
</dbReference>
<dbReference type="CDD" id="cd06339">
    <property type="entry name" value="PBP1_YraM_LppC_lipoprotein-like"/>
    <property type="match status" value="1"/>
</dbReference>
<protein>
    <submittedName>
        <fullName evidence="6">Periplasmic binding protein</fullName>
    </submittedName>
</protein>